<dbReference type="EMBL" id="CAXJIO010000018">
    <property type="protein sequence ID" value="CAL2104585.1"/>
    <property type="molecule type" value="Genomic_DNA"/>
</dbReference>
<evidence type="ECO:0000256" key="1">
    <source>
        <dbReference type="SAM" id="Coils"/>
    </source>
</evidence>
<dbReference type="RefSeq" id="WP_348714244.1">
    <property type="nucleotide sequence ID" value="NZ_CAXJIO010000018.1"/>
</dbReference>
<sequence length="244" mass="28248">MDKNNNPVIKAVVSIRHLALGLSTNWSNMKSIGNNFEKEMNIVSSIVEEFTDAKTKNQWESEKNKYQYNLSELKRILSNTINKIKDKNSENLSSDWNSYQGFSNDMTLTLSNMQTIGENIASEDIKHKWTQHWSLLNEAHKQLKNEAEACCLQLRMIEEYSPEEVSNLTDTILKHIPVKYSIEEAEKYSKEYMEAYEAIKNEASQKKNLWDKFLDILAGGVEQTPAQRVMMRRWVNGEKGDNSL</sequence>
<accession>A0ABP1F3C2</accession>
<organism evidence="2 3">
    <name type="scientific">Tenacibaculum polynesiense</name>
    <dbReference type="NCBI Taxonomy" id="3137857"/>
    <lineage>
        <taxon>Bacteria</taxon>
        <taxon>Pseudomonadati</taxon>
        <taxon>Bacteroidota</taxon>
        <taxon>Flavobacteriia</taxon>
        <taxon>Flavobacteriales</taxon>
        <taxon>Flavobacteriaceae</taxon>
        <taxon>Tenacibaculum</taxon>
    </lineage>
</organism>
<gene>
    <name evidence="2" type="ORF">T190423A01A_90010</name>
</gene>
<reference evidence="2 3" key="1">
    <citation type="submission" date="2024-05" db="EMBL/GenBank/DDBJ databases">
        <authorList>
            <person name="Duchaud E."/>
        </authorList>
    </citation>
    <scope>NUCLEOTIDE SEQUENCE [LARGE SCALE GENOMIC DNA]</scope>
    <source>
        <strain evidence="2">Ena-SAMPLE-TAB-13-05-2024-13:56:06:370-140308</strain>
    </source>
</reference>
<name>A0ABP1F3C2_9FLAO</name>
<feature type="coiled-coil region" evidence="1">
    <location>
        <begin position="56"/>
        <end position="90"/>
    </location>
</feature>
<evidence type="ECO:0000313" key="3">
    <source>
        <dbReference type="Proteomes" id="UP001497527"/>
    </source>
</evidence>
<dbReference type="Proteomes" id="UP001497527">
    <property type="component" value="Unassembled WGS sequence"/>
</dbReference>
<comment type="caution">
    <text evidence="2">The sequence shown here is derived from an EMBL/GenBank/DDBJ whole genome shotgun (WGS) entry which is preliminary data.</text>
</comment>
<protein>
    <submittedName>
        <fullName evidence="2">Uncharacterized protein</fullName>
    </submittedName>
</protein>
<evidence type="ECO:0000313" key="2">
    <source>
        <dbReference type="EMBL" id="CAL2104585.1"/>
    </source>
</evidence>
<keyword evidence="3" id="KW-1185">Reference proteome</keyword>
<keyword evidence="1" id="KW-0175">Coiled coil</keyword>
<proteinExistence type="predicted"/>